<evidence type="ECO:0000313" key="3">
    <source>
        <dbReference type="Proteomes" id="UP001183222"/>
    </source>
</evidence>
<dbReference type="Proteomes" id="UP001183222">
    <property type="component" value="Unassembled WGS sequence"/>
</dbReference>
<feature type="transmembrane region" description="Helical" evidence="1">
    <location>
        <begin position="197"/>
        <end position="219"/>
    </location>
</feature>
<feature type="transmembrane region" description="Helical" evidence="1">
    <location>
        <begin position="128"/>
        <end position="149"/>
    </location>
</feature>
<keyword evidence="1" id="KW-0812">Transmembrane</keyword>
<dbReference type="RefSeq" id="WP_311345524.1">
    <property type="nucleotide sequence ID" value="NZ_JAVREI010000008.1"/>
</dbReference>
<gene>
    <name evidence="2" type="ORF">RM425_12415</name>
</gene>
<keyword evidence="1" id="KW-0472">Membrane</keyword>
<accession>A0ABU2K955</accession>
<evidence type="ECO:0008006" key="4">
    <source>
        <dbReference type="Google" id="ProtNLM"/>
    </source>
</evidence>
<feature type="transmembrane region" description="Helical" evidence="1">
    <location>
        <begin position="155"/>
        <end position="177"/>
    </location>
</feature>
<keyword evidence="3" id="KW-1185">Reference proteome</keyword>
<protein>
    <recommendedName>
        <fullName evidence="4">DUF2812 domain-containing protein</fullName>
    </recommendedName>
</protein>
<evidence type="ECO:0000256" key="1">
    <source>
        <dbReference type="SAM" id="Phobius"/>
    </source>
</evidence>
<reference evidence="3" key="1">
    <citation type="submission" date="2023-07" db="EMBL/GenBank/DDBJ databases">
        <title>30 novel species of actinomycetes from the DSMZ collection.</title>
        <authorList>
            <person name="Nouioui I."/>
        </authorList>
    </citation>
    <scope>NUCLEOTIDE SEQUENCE [LARGE SCALE GENOMIC DNA]</scope>
    <source>
        <strain evidence="3">DSM 46792</strain>
    </source>
</reference>
<organism evidence="2 3">
    <name type="scientific">Blastococcus goldschmidtiae</name>
    <dbReference type="NCBI Taxonomy" id="3075546"/>
    <lineage>
        <taxon>Bacteria</taxon>
        <taxon>Bacillati</taxon>
        <taxon>Actinomycetota</taxon>
        <taxon>Actinomycetes</taxon>
        <taxon>Geodermatophilales</taxon>
        <taxon>Geodermatophilaceae</taxon>
        <taxon>Blastococcus</taxon>
    </lineage>
</organism>
<sequence>MVVKKRIVTGYTRLPYRQVTEADVHSLATQIGDESASQHFSLEWRSGHTARPGRSFADLDEIEEFDDLAEIRLTARYGTDDNLSMSFRRGAASLIWEGYTGQDRATRIERWWRNAPGTGRVGDYTSGLLRFLLVLLPVYSLVAVAVVPLPTPWKVALTALFLVMALTNLVLGGRYFVASRAKRQPFVKSDSVTTPWWRQSAVTAPIAISALVALGAVLLEKALG</sequence>
<dbReference type="EMBL" id="JAVREI010000008">
    <property type="protein sequence ID" value="MDT0276706.1"/>
    <property type="molecule type" value="Genomic_DNA"/>
</dbReference>
<evidence type="ECO:0000313" key="2">
    <source>
        <dbReference type="EMBL" id="MDT0276706.1"/>
    </source>
</evidence>
<comment type="caution">
    <text evidence="2">The sequence shown here is derived from an EMBL/GenBank/DDBJ whole genome shotgun (WGS) entry which is preliminary data.</text>
</comment>
<proteinExistence type="predicted"/>
<keyword evidence="1" id="KW-1133">Transmembrane helix</keyword>
<name>A0ABU2K955_9ACTN</name>